<proteinExistence type="predicted"/>
<evidence type="ECO:0000313" key="1">
    <source>
        <dbReference type="EMBL" id="SNX84255.1"/>
    </source>
</evidence>
<protein>
    <submittedName>
        <fullName evidence="1">Uncharacterized protein</fullName>
    </submittedName>
</protein>
<dbReference type="AlphaFoldDB" id="A0AAJ5C516"/>
<comment type="caution">
    <text evidence="1">The sequence shown here is derived from an EMBL/GenBank/DDBJ whole genome shotgun (WGS) entry which is preliminary data.</text>
</comment>
<keyword evidence="2" id="KW-1185">Reference proteome</keyword>
<sequence length="92" mass="10556">MQRDRRKEKRGRIPMQQRAAQLDVFSGAKTFFDWLNAGAIIVLLAPRPLRSAKYRADLPPLVRAQTCSSLAHQSLRQVLLSEAEFHPVMRSR</sequence>
<dbReference type="Proteomes" id="UP001294444">
    <property type="component" value="Unassembled WGS sequence"/>
</dbReference>
<name>A0AAJ5C516_9BASI</name>
<dbReference type="EMBL" id="OAPG01000006">
    <property type="protein sequence ID" value="SNX84255.1"/>
    <property type="molecule type" value="Genomic_DNA"/>
</dbReference>
<gene>
    <name evidence="1" type="ORF">MEPE_02963</name>
</gene>
<evidence type="ECO:0000313" key="2">
    <source>
        <dbReference type="Proteomes" id="UP001294444"/>
    </source>
</evidence>
<organism evidence="1 2">
    <name type="scientific">Melanopsichium pennsylvanicum</name>
    <dbReference type="NCBI Taxonomy" id="63383"/>
    <lineage>
        <taxon>Eukaryota</taxon>
        <taxon>Fungi</taxon>
        <taxon>Dikarya</taxon>
        <taxon>Basidiomycota</taxon>
        <taxon>Ustilaginomycotina</taxon>
        <taxon>Ustilaginomycetes</taxon>
        <taxon>Ustilaginales</taxon>
        <taxon>Ustilaginaceae</taxon>
        <taxon>Melanopsichium</taxon>
    </lineage>
</organism>
<accession>A0AAJ5C516</accession>
<reference evidence="1" key="1">
    <citation type="submission" date="2023-10" db="EMBL/GenBank/DDBJ databases">
        <authorList>
            <person name="Guldener U."/>
        </authorList>
    </citation>
    <scope>NUCLEOTIDE SEQUENCE</scope>
    <source>
        <strain evidence="1">Mp4</strain>
    </source>
</reference>